<proteinExistence type="predicted"/>
<protein>
    <submittedName>
        <fullName evidence="1">Uncharacterized protein</fullName>
    </submittedName>
</protein>
<sequence length="221" mass="26042">MDKNKPFRVRKAAYDVMLVTRDGWLKSTELREKLEDLDFPRRLHSVVIETARSEYQRSFLVMMEILSEDRRWHPYLRRSMEIWLTFRHEEPEHTLIILVNVGELLLPGYDSSGPPPLDDSLEKRLEDEWAAVPGRPVHDLTADRLQPLVEVTEQFNELSFNESDRRAVLAMVERVISFLKKRYDSGYEGPGEDICSMVNGLIEKLQLPMPQSTRRRSTYHW</sequence>
<organism evidence="1 2">
    <name type="scientific">Thelephora ganbajun</name>
    <name type="common">Ganba fungus</name>
    <dbReference type="NCBI Taxonomy" id="370292"/>
    <lineage>
        <taxon>Eukaryota</taxon>
        <taxon>Fungi</taxon>
        <taxon>Dikarya</taxon>
        <taxon>Basidiomycota</taxon>
        <taxon>Agaricomycotina</taxon>
        <taxon>Agaricomycetes</taxon>
        <taxon>Thelephorales</taxon>
        <taxon>Thelephoraceae</taxon>
        <taxon>Thelephora</taxon>
    </lineage>
</organism>
<keyword evidence="2" id="KW-1185">Reference proteome</keyword>
<reference evidence="1" key="1">
    <citation type="submission" date="2019-10" db="EMBL/GenBank/DDBJ databases">
        <authorList>
            <consortium name="DOE Joint Genome Institute"/>
            <person name="Kuo A."/>
            <person name="Miyauchi S."/>
            <person name="Kiss E."/>
            <person name="Drula E."/>
            <person name="Kohler A."/>
            <person name="Sanchez-Garcia M."/>
            <person name="Andreopoulos B."/>
            <person name="Barry K.W."/>
            <person name="Bonito G."/>
            <person name="Buee M."/>
            <person name="Carver A."/>
            <person name="Chen C."/>
            <person name="Cichocki N."/>
            <person name="Clum A."/>
            <person name="Culley D."/>
            <person name="Crous P.W."/>
            <person name="Fauchery L."/>
            <person name="Girlanda M."/>
            <person name="Hayes R."/>
            <person name="Keri Z."/>
            <person name="Labutti K."/>
            <person name="Lipzen A."/>
            <person name="Lombard V."/>
            <person name="Magnuson J."/>
            <person name="Maillard F."/>
            <person name="Morin E."/>
            <person name="Murat C."/>
            <person name="Nolan M."/>
            <person name="Ohm R."/>
            <person name="Pangilinan J."/>
            <person name="Pereira M."/>
            <person name="Perotto S."/>
            <person name="Peter M."/>
            <person name="Riley R."/>
            <person name="Sitrit Y."/>
            <person name="Stielow B."/>
            <person name="Szollosi G."/>
            <person name="Zifcakova L."/>
            <person name="Stursova M."/>
            <person name="Spatafora J.W."/>
            <person name="Tedersoo L."/>
            <person name="Vaario L.-M."/>
            <person name="Yamada A."/>
            <person name="Yan M."/>
            <person name="Wang P."/>
            <person name="Xu J."/>
            <person name="Bruns T."/>
            <person name="Baldrian P."/>
            <person name="Vilgalys R."/>
            <person name="Henrissat B."/>
            <person name="Grigoriev I.V."/>
            <person name="Hibbett D."/>
            <person name="Nagy L.G."/>
            <person name="Martin F.M."/>
        </authorList>
    </citation>
    <scope>NUCLEOTIDE SEQUENCE</scope>
    <source>
        <strain evidence="1">P2</strain>
    </source>
</reference>
<accession>A0ACB6YXM0</accession>
<reference evidence="1" key="2">
    <citation type="journal article" date="2020" name="Nat. Commun.">
        <title>Large-scale genome sequencing of mycorrhizal fungi provides insights into the early evolution of symbiotic traits.</title>
        <authorList>
            <person name="Miyauchi S."/>
            <person name="Kiss E."/>
            <person name="Kuo A."/>
            <person name="Drula E."/>
            <person name="Kohler A."/>
            <person name="Sanchez-Garcia M."/>
            <person name="Morin E."/>
            <person name="Andreopoulos B."/>
            <person name="Barry K.W."/>
            <person name="Bonito G."/>
            <person name="Buee M."/>
            <person name="Carver A."/>
            <person name="Chen C."/>
            <person name="Cichocki N."/>
            <person name="Clum A."/>
            <person name="Culley D."/>
            <person name="Crous P.W."/>
            <person name="Fauchery L."/>
            <person name="Girlanda M."/>
            <person name="Hayes R.D."/>
            <person name="Keri Z."/>
            <person name="LaButti K."/>
            <person name="Lipzen A."/>
            <person name="Lombard V."/>
            <person name="Magnuson J."/>
            <person name="Maillard F."/>
            <person name="Murat C."/>
            <person name="Nolan M."/>
            <person name="Ohm R.A."/>
            <person name="Pangilinan J."/>
            <person name="Pereira M.F."/>
            <person name="Perotto S."/>
            <person name="Peter M."/>
            <person name="Pfister S."/>
            <person name="Riley R."/>
            <person name="Sitrit Y."/>
            <person name="Stielow J.B."/>
            <person name="Szollosi G."/>
            <person name="Zifcakova L."/>
            <person name="Stursova M."/>
            <person name="Spatafora J.W."/>
            <person name="Tedersoo L."/>
            <person name="Vaario L.M."/>
            <person name="Yamada A."/>
            <person name="Yan M."/>
            <person name="Wang P."/>
            <person name="Xu J."/>
            <person name="Bruns T."/>
            <person name="Baldrian P."/>
            <person name="Vilgalys R."/>
            <person name="Dunand C."/>
            <person name="Henrissat B."/>
            <person name="Grigoriev I.V."/>
            <person name="Hibbett D."/>
            <person name="Nagy L.G."/>
            <person name="Martin F.M."/>
        </authorList>
    </citation>
    <scope>NUCLEOTIDE SEQUENCE</scope>
    <source>
        <strain evidence="1">P2</strain>
    </source>
</reference>
<dbReference type="EMBL" id="MU118653">
    <property type="protein sequence ID" value="KAF9642146.1"/>
    <property type="molecule type" value="Genomic_DNA"/>
</dbReference>
<evidence type="ECO:0000313" key="1">
    <source>
        <dbReference type="EMBL" id="KAF9642146.1"/>
    </source>
</evidence>
<name>A0ACB6YXM0_THEGA</name>
<gene>
    <name evidence="1" type="ORF">BDM02DRAFT_2540658</name>
</gene>
<evidence type="ECO:0000313" key="2">
    <source>
        <dbReference type="Proteomes" id="UP000886501"/>
    </source>
</evidence>
<comment type="caution">
    <text evidence="1">The sequence shown here is derived from an EMBL/GenBank/DDBJ whole genome shotgun (WGS) entry which is preliminary data.</text>
</comment>
<dbReference type="Proteomes" id="UP000886501">
    <property type="component" value="Unassembled WGS sequence"/>
</dbReference>